<name>A0A6I1DWX3_9FLAO</name>
<dbReference type="EMBL" id="WELG01000002">
    <property type="protein sequence ID" value="KAB7528929.1"/>
    <property type="molecule type" value="Genomic_DNA"/>
</dbReference>
<proteinExistence type="predicted"/>
<evidence type="ECO:0000256" key="1">
    <source>
        <dbReference type="ARBA" id="ARBA00022737"/>
    </source>
</evidence>
<sequence>MKTNTFSQKISVIFLLPVALFFQYCGFSQKLHLSNYDMSNGQIKEMAIIKYHAIGNHLYSEKNELLFNSEGYLIEDKLYLDNHYETRTSYGYLEDSAQAIEKKFNASDEQEGLDKKLYIYTTPIGIISDDLPESVKNDKGQYIVLGGLKYGAIFKYKKYVIIYELAESNNGEATVFYSSNYTYDGLKLSESYNQKDIRYFKYNDKKVLEEELGMSEIWENILYKYTYDERGNWIERTKLKASNFTDNKYKWHIDEVKYRTITYMDGTVTGSTVPNTPEMAYLANQEKLDGLPKLSDPILMSKSMEFLKGITSLRNKTSETTQAAQTNTYPSKCLSGDCTNGFGKIDHKTYTVEGFFKDGKPHGQGTMFYKDNSGYYQGNFVNGLRDGFGIYTWINSKNYYIGQWEKGFQNGYGYVKNGGEILQAGRFEKGKLVQDLLSNDYKNKIARGNCVGDCNNGFGYYKFNNGDSYVGFFTNGQRDRVGAYSWKSGLAHIGTIVNEQHTGYGQEFYKPSGDYYLGDFSQGKRQGMGIYYNKEHKILQKGIWNNGQLNKGF</sequence>
<dbReference type="SUPFAM" id="SSF82185">
    <property type="entry name" value="Histone H3 K4-specific methyltransferase SET7/9 N-terminal domain"/>
    <property type="match status" value="2"/>
</dbReference>
<dbReference type="AlphaFoldDB" id="A0A6I1DWX3"/>
<dbReference type="Proteomes" id="UP000429785">
    <property type="component" value="Unassembled WGS sequence"/>
</dbReference>
<dbReference type="InterPro" id="IPR003409">
    <property type="entry name" value="MORN"/>
</dbReference>
<organism evidence="2 3">
    <name type="scientific">Flagellimonas olearia</name>
    <dbReference type="NCBI Taxonomy" id="552546"/>
    <lineage>
        <taxon>Bacteria</taxon>
        <taxon>Pseudomonadati</taxon>
        <taxon>Bacteroidota</taxon>
        <taxon>Flavobacteriia</taxon>
        <taxon>Flavobacteriales</taxon>
        <taxon>Flavobacteriaceae</taxon>
        <taxon>Flagellimonas</taxon>
    </lineage>
</organism>
<evidence type="ECO:0000313" key="3">
    <source>
        <dbReference type="Proteomes" id="UP000429785"/>
    </source>
</evidence>
<evidence type="ECO:0000313" key="2">
    <source>
        <dbReference type="EMBL" id="KAB7528929.1"/>
    </source>
</evidence>
<accession>A0A6I1DWX3</accession>
<dbReference type="PANTHER" id="PTHR23084:SF263">
    <property type="entry name" value="MORN REPEAT-CONTAINING PROTEIN 1"/>
    <property type="match status" value="1"/>
</dbReference>
<dbReference type="SMART" id="SM00698">
    <property type="entry name" value="MORN"/>
    <property type="match status" value="5"/>
</dbReference>
<reference evidence="2 3" key="1">
    <citation type="submission" date="2019-10" db="EMBL/GenBank/DDBJ databases">
        <title>Muricauda olearia CL-SS4 JCM15563 genome.</title>
        <authorList>
            <person name="Liu L."/>
        </authorList>
    </citation>
    <scope>NUCLEOTIDE SEQUENCE [LARGE SCALE GENOMIC DNA]</scope>
    <source>
        <strain evidence="2 3">CL-SS4</strain>
    </source>
</reference>
<keyword evidence="1" id="KW-0677">Repeat</keyword>
<dbReference type="OrthoDB" id="1151353at2"/>
<gene>
    <name evidence="2" type="ORF">F8C76_13860</name>
</gene>
<dbReference type="PANTHER" id="PTHR23084">
    <property type="entry name" value="PHOSPHATIDYLINOSITOL-4-PHOSPHATE 5-KINASE RELATED"/>
    <property type="match status" value="1"/>
</dbReference>
<comment type="caution">
    <text evidence="2">The sequence shown here is derived from an EMBL/GenBank/DDBJ whole genome shotgun (WGS) entry which is preliminary data.</text>
</comment>
<dbReference type="Pfam" id="PF02493">
    <property type="entry name" value="MORN"/>
    <property type="match status" value="5"/>
</dbReference>
<dbReference type="RefSeq" id="WP_152132299.1">
    <property type="nucleotide sequence ID" value="NZ_WELG01000002.1"/>
</dbReference>
<dbReference type="Gene3D" id="2.20.110.10">
    <property type="entry name" value="Histone H3 K4-specific methyltransferase SET7/9 N-terminal domain"/>
    <property type="match status" value="1"/>
</dbReference>
<protein>
    <submittedName>
        <fullName evidence="2">Uncharacterized protein</fullName>
    </submittedName>
</protein>